<feature type="transmembrane region" description="Helical" evidence="2">
    <location>
        <begin position="87"/>
        <end position="110"/>
    </location>
</feature>
<evidence type="ECO:0000313" key="4">
    <source>
        <dbReference type="Proteomes" id="UP000244867"/>
    </source>
</evidence>
<evidence type="ECO:0000256" key="2">
    <source>
        <dbReference type="SAM" id="Phobius"/>
    </source>
</evidence>
<name>A0A2R7YSB2_9ACTN</name>
<comment type="caution">
    <text evidence="3">The sequence shown here is derived from an EMBL/GenBank/DDBJ whole genome shotgun (WGS) entry which is preliminary data.</text>
</comment>
<keyword evidence="2" id="KW-0472">Membrane</keyword>
<keyword evidence="4" id="KW-1185">Reference proteome</keyword>
<evidence type="ECO:0008006" key="5">
    <source>
        <dbReference type="Google" id="ProtNLM"/>
    </source>
</evidence>
<protein>
    <recommendedName>
        <fullName evidence="5">Trp biosynthesis protein</fullName>
    </recommendedName>
</protein>
<feature type="region of interest" description="Disordered" evidence="1">
    <location>
        <begin position="166"/>
        <end position="203"/>
    </location>
</feature>
<evidence type="ECO:0000313" key="3">
    <source>
        <dbReference type="EMBL" id="PUA79124.1"/>
    </source>
</evidence>
<organism evidence="3 4">
    <name type="scientific">Nocardioides currus</name>
    <dbReference type="NCBI Taxonomy" id="2133958"/>
    <lineage>
        <taxon>Bacteria</taxon>
        <taxon>Bacillati</taxon>
        <taxon>Actinomycetota</taxon>
        <taxon>Actinomycetes</taxon>
        <taxon>Propionibacteriales</taxon>
        <taxon>Nocardioidaceae</taxon>
        <taxon>Nocardioides</taxon>
    </lineage>
</organism>
<dbReference type="EMBL" id="PYXZ01000012">
    <property type="protein sequence ID" value="PUA79124.1"/>
    <property type="molecule type" value="Genomic_DNA"/>
</dbReference>
<dbReference type="InterPro" id="IPR019051">
    <property type="entry name" value="Trp_biosyn_TM_oprn/chp"/>
</dbReference>
<dbReference type="Proteomes" id="UP000244867">
    <property type="component" value="Unassembled WGS sequence"/>
</dbReference>
<proteinExistence type="predicted"/>
<dbReference type="Pfam" id="PF09534">
    <property type="entry name" value="Trp_oprn_chp"/>
    <property type="match status" value="1"/>
</dbReference>
<dbReference type="AlphaFoldDB" id="A0A2R7YSB2"/>
<dbReference type="RefSeq" id="WP_108346543.1">
    <property type="nucleotide sequence ID" value="NZ_PYXZ01000012.1"/>
</dbReference>
<dbReference type="OrthoDB" id="3712369at2"/>
<feature type="transmembrane region" description="Helical" evidence="2">
    <location>
        <begin position="133"/>
        <end position="155"/>
    </location>
</feature>
<gene>
    <name evidence="3" type="ORF">C7S10_20495</name>
</gene>
<reference evidence="3 4" key="1">
    <citation type="submission" date="2018-03" db="EMBL/GenBank/DDBJ databases">
        <authorList>
            <person name="Keele B.F."/>
        </authorList>
    </citation>
    <scope>NUCLEOTIDE SEQUENCE [LARGE SCALE GENOMIC DNA]</scope>
    <source>
        <strain evidence="3 4">IB-3</strain>
    </source>
</reference>
<feature type="transmembrane region" description="Helical" evidence="2">
    <location>
        <begin position="60"/>
        <end position="80"/>
    </location>
</feature>
<accession>A0A2R7YSB2</accession>
<feature type="compositionally biased region" description="Basic and acidic residues" evidence="1">
    <location>
        <begin position="187"/>
        <end position="203"/>
    </location>
</feature>
<keyword evidence="2" id="KW-0812">Transmembrane</keyword>
<sequence length="203" mass="20910">MPEDGTRRSTFGPVVLLGLASSALAAVAGTKAWVAMSAGQATASGGAMASTLEVSAPGEMPLAAALSLVVLACWGVVLVTRARVRRGVAVLGAVSALGLLVTTVSAWFTLPDSFRDALRSTVGDVEVDSTFTWWYAAALVAAVASVFTTAAAVRFTPAWPEMGARYDAPTGEGTAPTEPEGNIDLWKALDEGRDPTEGERPLD</sequence>
<evidence type="ECO:0000256" key="1">
    <source>
        <dbReference type="SAM" id="MobiDB-lite"/>
    </source>
</evidence>
<keyword evidence="2" id="KW-1133">Transmembrane helix</keyword>